<feature type="transmembrane region" description="Helical" evidence="1">
    <location>
        <begin position="66"/>
        <end position="87"/>
    </location>
</feature>
<proteinExistence type="predicted"/>
<evidence type="ECO:0000256" key="1">
    <source>
        <dbReference type="SAM" id="Phobius"/>
    </source>
</evidence>
<keyword evidence="1" id="KW-1133">Transmembrane helix</keyword>
<reference evidence="2 3" key="1">
    <citation type="submission" date="2018-06" db="EMBL/GenBank/DDBJ databases">
        <title>Comparative genomics of Brasilonema spp. strains.</title>
        <authorList>
            <person name="Alvarenga D.O."/>
            <person name="Fiore M.F."/>
            <person name="Varani A.M."/>
        </authorList>
    </citation>
    <scope>NUCLEOTIDE SEQUENCE [LARGE SCALE GENOMIC DNA]</scope>
    <source>
        <strain evidence="2 3">SPC951</strain>
    </source>
</reference>
<keyword evidence="1" id="KW-0472">Membrane</keyword>
<gene>
    <name evidence="2" type="ORF">DP116_15030</name>
</gene>
<evidence type="ECO:0000313" key="3">
    <source>
        <dbReference type="Proteomes" id="UP000718564"/>
    </source>
</evidence>
<dbReference type="EMBL" id="QMEB01000110">
    <property type="protein sequence ID" value="NMG20702.1"/>
    <property type="molecule type" value="Genomic_DNA"/>
</dbReference>
<sequence>MQADFNEEDRERLERLLSHPESAEYLTEALSKAIVSDNKETPQPSVQVQVKEPAQNDTAINVTRHFMISGGLLAGVLLLAAAVATPLRDTFTVCFNPNPVPNTSKCLGVKSYSIDQDHIEKLVSHPALVVVPDKRGNPALAVGLALFGTAFAGGSGFIAKQALKEKTEAIPVNRTNRRTTWTATKMEADKVVKQRHQDLQHGFVVSDNTNQHALAASDTLNEFSQIQKLIAALEPQERELFFQHLALKEQKEMMQQQAQIQAQQQQSPFAALLGGVSGQQALPDSTPVNNIEQAKEMGQSIIKSMAGSIKSKVLVAPSRAGKTTVLYLYYNAMLDRYPNAEVFVVADKREMIHPRIPVSNYAFCDGTSFKGVGLEMLNKVYGIYQERAKLPESERDALAQSHPVRLALIDWLATWSTVKKDEPTADKVNSQLIGLITKGASCGVCIDIDTHSATVEALGIDASTRESLDFVAIAYCQQSDKGDLDRISDGLGLLPKVISKALIVPDKGDRTRLGTDFTKLRDALLKGEFNSSIIFTTTGGNRIGITPHFERKTLGDLTLDAEEEVEEEETIEVDEDEVTIESCLLDASRAIKLYLESREDKSASFKQIRDQRSLKKLWNRPTDLARIAIDFLISQEILEHVQEVDPVLGTKVDVPEDRRVYRLMA</sequence>
<keyword evidence="3" id="KW-1185">Reference proteome</keyword>
<accession>A0ABX1PB93</accession>
<comment type="caution">
    <text evidence="2">The sequence shown here is derived from an EMBL/GenBank/DDBJ whole genome shotgun (WGS) entry which is preliminary data.</text>
</comment>
<protein>
    <submittedName>
        <fullName evidence="2">Uncharacterized protein</fullName>
    </submittedName>
</protein>
<dbReference type="RefSeq" id="WP_169155964.1">
    <property type="nucleotide sequence ID" value="NZ_CAWPJE010000100.1"/>
</dbReference>
<evidence type="ECO:0000313" key="2">
    <source>
        <dbReference type="EMBL" id="NMG20702.1"/>
    </source>
</evidence>
<keyword evidence="1" id="KW-0812">Transmembrane</keyword>
<organism evidence="2 3">
    <name type="scientific">Brasilonema bromeliae SPC951</name>
    <dbReference type="NCBI Taxonomy" id="385972"/>
    <lineage>
        <taxon>Bacteria</taxon>
        <taxon>Bacillati</taxon>
        <taxon>Cyanobacteriota</taxon>
        <taxon>Cyanophyceae</taxon>
        <taxon>Nostocales</taxon>
        <taxon>Scytonemataceae</taxon>
        <taxon>Brasilonema</taxon>
        <taxon>Bromeliae group (in: Brasilonema)</taxon>
    </lineage>
</organism>
<dbReference type="Proteomes" id="UP000718564">
    <property type="component" value="Unassembled WGS sequence"/>
</dbReference>
<name>A0ABX1PB93_9CYAN</name>